<comment type="caution">
    <text evidence="1">The sequence shown here is derived from an EMBL/GenBank/DDBJ whole genome shotgun (WGS) entry which is preliminary data.</text>
</comment>
<sequence length="342" mass="36631">MMTDQTPTFPQTPGRWRDTARAVAVVCGDVGRGVRGLVRHGLAATGLAVVAVSAYGLYNTDWRHQQQQQLMAWLQTQAAEREAVQAALTPPAPVDPVQQALAEVVDADALTRVSATLPTPLTSELTIPQRRVADWLSRRYRVAPEAMASVVKEAWHMGRTAQLDPTLILAVVSIESRFNPYAQSHVGAQGLMQVMTEIHSDKYEGFGGNLAALDPLTNLRVGVKVLRECINRAGSVERGLRFYVGAANLASDGGYAAKVLGEQTHLKAVLAGKPLPPTAPFLMVSGAGPRQTPPPPLPLQASAETAPAHAHTQRGEHTASAAFTTRPEPRDFRATQLAMAAP</sequence>
<organism evidence="1 2">
    <name type="scientific">Amphibiibacter pelophylacis</name>
    <dbReference type="NCBI Taxonomy" id="1799477"/>
    <lineage>
        <taxon>Bacteria</taxon>
        <taxon>Pseudomonadati</taxon>
        <taxon>Pseudomonadota</taxon>
        <taxon>Betaproteobacteria</taxon>
        <taxon>Burkholderiales</taxon>
        <taxon>Sphaerotilaceae</taxon>
        <taxon>Amphibiibacter</taxon>
    </lineage>
</organism>
<reference evidence="1" key="1">
    <citation type="submission" date="2023-10" db="EMBL/GenBank/DDBJ databases">
        <title>Amphibacter perezi, gen. nov., sp. nov. a novel taxa of the family Comamonadaceae, class Betaproteobacteria isolated from the skin microbiota of Pelophylax perezi from different populations.</title>
        <authorList>
            <person name="Costa S."/>
            <person name="Proenca D.N."/>
            <person name="Lopes I."/>
            <person name="Morais P.V."/>
        </authorList>
    </citation>
    <scope>NUCLEOTIDE SEQUENCE</scope>
    <source>
        <strain evidence="1">SL12-8</strain>
    </source>
</reference>
<protein>
    <submittedName>
        <fullName evidence="1">Lytic transglycosylase domain-containing protein</fullName>
    </submittedName>
</protein>
<proteinExistence type="predicted"/>
<gene>
    <name evidence="1" type="ORF">RV045_10435</name>
</gene>
<dbReference type="EMBL" id="JAWDIE010000016">
    <property type="protein sequence ID" value="MEJ7138838.1"/>
    <property type="molecule type" value="Genomic_DNA"/>
</dbReference>
<name>A0ACC6P3N9_9BURK</name>
<evidence type="ECO:0000313" key="2">
    <source>
        <dbReference type="Proteomes" id="UP001364695"/>
    </source>
</evidence>
<accession>A0ACC6P3N9</accession>
<evidence type="ECO:0000313" key="1">
    <source>
        <dbReference type="EMBL" id="MEJ7138838.1"/>
    </source>
</evidence>
<dbReference type="Proteomes" id="UP001364695">
    <property type="component" value="Unassembled WGS sequence"/>
</dbReference>
<keyword evidence="2" id="KW-1185">Reference proteome</keyword>